<dbReference type="Gene3D" id="3.30.160.250">
    <property type="match status" value="1"/>
</dbReference>
<dbReference type="SUPFAM" id="SSF143100">
    <property type="entry name" value="TTHA1013/TTHA0281-like"/>
    <property type="match status" value="1"/>
</dbReference>
<reference evidence="1 2" key="1">
    <citation type="journal article" date="2020" name="ISME J.">
        <title>Comparative genomics reveals insights into cyanobacterial evolution and habitat adaptation.</title>
        <authorList>
            <person name="Chen M.Y."/>
            <person name="Teng W.K."/>
            <person name="Zhao L."/>
            <person name="Hu C.X."/>
            <person name="Zhou Y.K."/>
            <person name="Han B.P."/>
            <person name="Song L.R."/>
            <person name="Shu W.S."/>
        </authorList>
    </citation>
    <scope>NUCLEOTIDE SEQUENCE [LARGE SCALE GENOMIC DNA]</scope>
    <source>
        <strain evidence="1 2">FACHB-1040</strain>
    </source>
</reference>
<organism evidence="1 2">
    <name type="scientific">Aphanizomenon flos-aquae FACHB-1040</name>
    <dbReference type="NCBI Taxonomy" id="2692887"/>
    <lineage>
        <taxon>Bacteria</taxon>
        <taxon>Bacillati</taxon>
        <taxon>Cyanobacteriota</taxon>
        <taxon>Cyanophyceae</taxon>
        <taxon>Nostocales</taxon>
        <taxon>Aphanizomenonaceae</taxon>
        <taxon>Aphanizomenon</taxon>
    </lineage>
</organism>
<comment type="caution">
    <text evidence="1">The sequence shown here is derived from an EMBL/GenBank/DDBJ whole genome shotgun (WGS) entry which is preliminary data.</text>
</comment>
<dbReference type="EMBL" id="JACJQT010000012">
    <property type="protein sequence ID" value="MBD2277989.1"/>
    <property type="molecule type" value="Genomic_DNA"/>
</dbReference>
<evidence type="ECO:0000313" key="1">
    <source>
        <dbReference type="EMBL" id="MBD2277989.1"/>
    </source>
</evidence>
<dbReference type="InterPro" id="IPR035069">
    <property type="entry name" value="TTHA1013/TTHA0281-like"/>
</dbReference>
<name>A0ABR8BSR8_APHFL</name>
<keyword evidence="2" id="KW-1185">Reference proteome</keyword>
<proteinExistence type="predicted"/>
<sequence length="68" mass="7473">MNLKIEIEQEEDGRFIAEVIDFPGVLAYGNTRQEAVAKVQALALRVLADKLEHGEVKPDLFSVSFAAA</sequence>
<accession>A0ABR8BSR8</accession>
<protein>
    <submittedName>
        <fullName evidence="1">Type II toxin-antitoxin system HicB family antitoxin</fullName>
    </submittedName>
</protein>
<evidence type="ECO:0000313" key="2">
    <source>
        <dbReference type="Proteomes" id="UP000606721"/>
    </source>
</evidence>
<gene>
    <name evidence="1" type="ORF">H6F99_06565</name>
</gene>
<dbReference type="Proteomes" id="UP000606721">
    <property type="component" value="Unassembled WGS sequence"/>
</dbReference>